<proteinExistence type="predicted"/>
<reference evidence="1 2" key="1">
    <citation type="journal article" date="2010" name="Nature">
        <title>Genome sequencing and analysis of the model grass Brachypodium distachyon.</title>
        <authorList>
            <consortium name="International Brachypodium Initiative"/>
        </authorList>
    </citation>
    <scope>NUCLEOTIDE SEQUENCE [LARGE SCALE GENOMIC DNA]</scope>
    <source>
        <strain evidence="1 2">Bd21</strain>
    </source>
</reference>
<dbReference type="AlphaFoldDB" id="A0A2K2CQT8"/>
<feature type="non-terminal residue" evidence="1">
    <location>
        <position position="1"/>
    </location>
</feature>
<dbReference type="PANTHER" id="PTHR33207">
    <property type="entry name" value="F-BOX DOMAIN CONTAINING PROTEIN-RELATED"/>
    <property type="match status" value="1"/>
</dbReference>
<keyword evidence="3" id="KW-1185">Reference proteome</keyword>
<organism evidence="1">
    <name type="scientific">Brachypodium distachyon</name>
    <name type="common">Purple false brome</name>
    <name type="synonym">Trachynia distachya</name>
    <dbReference type="NCBI Taxonomy" id="15368"/>
    <lineage>
        <taxon>Eukaryota</taxon>
        <taxon>Viridiplantae</taxon>
        <taxon>Streptophyta</taxon>
        <taxon>Embryophyta</taxon>
        <taxon>Tracheophyta</taxon>
        <taxon>Spermatophyta</taxon>
        <taxon>Magnoliopsida</taxon>
        <taxon>Liliopsida</taxon>
        <taxon>Poales</taxon>
        <taxon>Poaceae</taxon>
        <taxon>BOP clade</taxon>
        <taxon>Pooideae</taxon>
        <taxon>Stipodae</taxon>
        <taxon>Brachypodieae</taxon>
        <taxon>Brachypodium</taxon>
    </lineage>
</organism>
<name>A0A2K2CQT8_BRADI</name>
<dbReference type="InParanoid" id="A0A2K2CQT8"/>
<evidence type="ECO:0000313" key="3">
    <source>
        <dbReference type="Proteomes" id="UP000008810"/>
    </source>
</evidence>
<dbReference type="EnsemblPlants" id="PNT64392">
    <property type="protein sequence ID" value="PNT64392"/>
    <property type="gene ID" value="BRADI_4g28081v3"/>
</dbReference>
<gene>
    <name evidence="1" type="ORF">BRADI_4g28081v3</name>
</gene>
<dbReference type="SUPFAM" id="SSF81383">
    <property type="entry name" value="F-box domain"/>
    <property type="match status" value="1"/>
</dbReference>
<dbReference type="Gramene" id="PNT64392">
    <property type="protein sequence ID" value="PNT64392"/>
    <property type="gene ID" value="BRADI_4g28081v3"/>
</dbReference>
<accession>A0A2K2CQT8</accession>
<dbReference type="Proteomes" id="UP000008810">
    <property type="component" value="Chromosome 4"/>
</dbReference>
<evidence type="ECO:0000313" key="2">
    <source>
        <dbReference type="EnsemblPlants" id="PNT64392"/>
    </source>
</evidence>
<dbReference type="EMBL" id="CM000883">
    <property type="protein sequence ID" value="PNT64392.1"/>
    <property type="molecule type" value="Genomic_DNA"/>
</dbReference>
<reference evidence="1" key="2">
    <citation type="submission" date="2017-06" db="EMBL/GenBank/DDBJ databases">
        <title>WGS assembly of Brachypodium distachyon.</title>
        <authorList>
            <consortium name="The International Brachypodium Initiative"/>
            <person name="Lucas S."/>
            <person name="Harmon-Smith M."/>
            <person name="Lail K."/>
            <person name="Tice H."/>
            <person name="Grimwood J."/>
            <person name="Bruce D."/>
            <person name="Barry K."/>
            <person name="Shu S."/>
            <person name="Lindquist E."/>
            <person name="Wang M."/>
            <person name="Pitluck S."/>
            <person name="Vogel J.P."/>
            <person name="Garvin D.F."/>
            <person name="Mockler T.C."/>
            <person name="Schmutz J."/>
            <person name="Rokhsar D."/>
            <person name="Bevan M.W."/>
        </authorList>
    </citation>
    <scope>NUCLEOTIDE SEQUENCE</scope>
    <source>
        <strain evidence="1">Bd21</strain>
    </source>
</reference>
<sequence length="439" mass="48168">AAVGATRASSRRGKTWDQRRRPVQDIPEHLFELVLLRLDSSLWLIRAAAVCLRWRRAGADAGFLRLFRTLHPPHVIGHCYTVDPYYDMPPRSSSPGMAECGGCVFVPASSSSPPAFVGGRRFSLGFLPDSKSWELVDCRGSLLLSRKETCWVARMRPLLVCEPTTGRYQGILRPTGLNGRSLGMFLLDGVQPDGGCINMSNFRIMCAMYTFNIWHHDRETPFACVFSSGSDGGWRVVDHAGDIVLPFPGKINSLNFVGRANGSVYWEIDGDAAVLALGEAGTGFSRVLFPENVRASHCERTLRVMAGADDGAALRVVRVIGSELKVFARLPGGSSGAGDEWMQEKLLSLPEATRGLPGHEERFFQGAAMIVDANASYVLVTPSEKTWLFSVDLETMVAERDHHRNRFAGAAQACELPWPPALQACCADRGRGRRRCPSS</sequence>
<evidence type="ECO:0008006" key="4">
    <source>
        <dbReference type="Google" id="ProtNLM"/>
    </source>
</evidence>
<dbReference type="InterPro" id="IPR036047">
    <property type="entry name" value="F-box-like_dom_sf"/>
</dbReference>
<evidence type="ECO:0000313" key="1">
    <source>
        <dbReference type="EMBL" id="PNT64392.1"/>
    </source>
</evidence>
<reference evidence="2" key="3">
    <citation type="submission" date="2018-08" db="UniProtKB">
        <authorList>
            <consortium name="EnsemblPlants"/>
        </authorList>
    </citation>
    <scope>IDENTIFICATION</scope>
    <source>
        <strain evidence="2">cv. Bd21</strain>
    </source>
</reference>
<dbReference type="FunCoup" id="A0A2K2CQT8">
    <property type="interactions" value="666"/>
</dbReference>
<dbReference type="OrthoDB" id="674561at2759"/>
<protein>
    <recommendedName>
        <fullName evidence="4">F-box domain-containing protein</fullName>
    </recommendedName>
</protein>